<feature type="transmembrane region" description="Helical" evidence="7">
    <location>
        <begin position="285"/>
        <end position="307"/>
    </location>
</feature>
<dbReference type="Proteomes" id="UP000198634">
    <property type="component" value="Unassembled WGS sequence"/>
</dbReference>
<evidence type="ECO:0000256" key="7">
    <source>
        <dbReference type="RuleBase" id="RU363032"/>
    </source>
</evidence>
<comment type="similarity">
    <text evidence="7">Belongs to the binding-protein-dependent transport system permease family.</text>
</comment>
<keyword evidence="10" id="KW-1185">Reference proteome</keyword>
<evidence type="ECO:0000313" key="10">
    <source>
        <dbReference type="Proteomes" id="UP000198634"/>
    </source>
</evidence>
<feature type="domain" description="ABC transmembrane type-1" evidence="8">
    <location>
        <begin position="95"/>
        <end position="300"/>
    </location>
</feature>
<dbReference type="PANTHER" id="PTHR43163">
    <property type="entry name" value="DIPEPTIDE TRANSPORT SYSTEM PERMEASE PROTEIN DPPB-RELATED"/>
    <property type="match status" value="1"/>
</dbReference>
<name>A0A1H9B7W8_9RHOB</name>
<evidence type="ECO:0000256" key="5">
    <source>
        <dbReference type="ARBA" id="ARBA00022989"/>
    </source>
</evidence>
<dbReference type="CDD" id="cd06261">
    <property type="entry name" value="TM_PBP2"/>
    <property type="match status" value="1"/>
</dbReference>
<evidence type="ECO:0000256" key="6">
    <source>
        <dbReference type="ARBA" id="ARBA00023136"/>
    </source>
</evidence>
<feature type="transmembrane region" description="Helical" evidence="7">
    <location>
        <begin position="95"/>
        <end position="118"/>
    </location>
</feature>
<dbReference type="InterPro" id="IPR045621">
    <property type="entry name" value="BPD_transp_1_N"/>
</dbReference>
<keyword evidence="6 7" id="KW-0472">Membrane</keyword>
<dbReference type="GO" id="GO:0005886">
    <property type="term" value="C:plasma membrane"/>
    <property type="evidence" value="ECO:0007669"/>
    <property type="project" value="UniProtKB-SubCell"/>
</dbReference>
<evidence type="ECO:0000256" key="1">
    <source>
        <dbReference type="ARBA" id="ARBA00004651"/>
    </source>
</evidence>
<gene>
    <name evidence="9" type="ORF">SAMN04488092_102411</name>
</gene>
<dbReference type="EMBL" id="FOEP01000002">
    <property type="protein sequence ID" value="SEP85120.1"/>
    <property type="molecule type" value="Genomic_DNA"/>
</dbReference>
<dbReference type="GO" id="GO:0071916">
    <property type="term" value="F:dipeptide transmembrane transporter activity"/>
    <property type="evidence" value="ECO:0007669"/>
    <property type="project" value="TreeGrafter"/>
</dbReference>
<dbReference type="Pfam" id="PF00528">
    <property type="entry name" value="BPD_transp_1"/>
    <property type="match status" value="1"/>
</dbReference>
<dbReference type="PANTHER" id="PTHR43163:SF6">
    <property type="entry name" value="DIPEPTIDE TRANSPORT SYSTEM PERMEASE PROTEIN DPPB-RELATED"/>
    <property type="match status" value="1"/>
</dbReference>
<dbReference type="PROSITE" id="PS50928">
    <property type="entry name" value="ABC_TM1"/>
    <property type="match status" value="1"/>
</dbReference>
<evidence type="ECO:0000256" key="2">
    <source>
        <dbReference type="ARBA" id="ARBA00022448"/>
    </source>
</evidence>
<evidence type="ECO:0000313" key="9">
    <source>
        <dbReference type="EMBL" id="SEP85120.1"/>
    </source>
</evidence>
<feature type="transmembrane region" description="Helical" evidence="7">
    <location>
        <begin position="169"/>
        <end position="190"/>
    </location>
</feature>
<dbReference type="Pfam" id="PF19300">
    <property type="entry name" value="BPD_transp_1_N"/>
    <property type="match status" value="1"/>
</dbReference>
<reference evidence="9 10" key="1">
    <citation type="submission" date="2016-10" db="EMBL/GenBank/DDBJ databases">
        <authorList>
            <person name="de Groot N.N."/>
        </authorList>
    </citation>
    <scope>NUCLEOTIDE SEQUENCE [LARGE SCALE GENOMIC DNA]</scope>
    <source>
        <strain evidence="9 10">DSM 22007</strain>
    </source>
</reference>
<organism evidence="9 10">
    <name type="scientific">Thalassovita taeanensis</name>
    <dbReference type="NCBI Taxonomy" id="657014"/>
    <lineage>
        <taxon>Bacteria</taxon>
        <taxon>Pseudomonadati</taxon>
        <taxon>Pseudomonadota</taxon>
        <taxon>Alphaproteobacteria</taxon>
        <taxon>Rhodobacterales</taxon>
        <taxon>Roseobacteraceae</taxon>
        <taxon>Thalassovita</taxon>
    </lineage>
</organism>
<keyword evidence="2 7" id="KW-0813">Transport</keyword>
<dbReference type="InterPro" id="IPR000515">
    <property type="entry name" value="MetI-like"/>
</dbReference>
<dbReference type="AlphaFoldDB" id="A0A1H9B7W8"/>
<feature type="transmembrane region" description="Helical" evidence="7">
    <location>
        <begin position="130"/>
        <end position="157"/>
    </location>
</feature>
<evidence type="ECO:0000256" key="3">
    <source>
        <dbReference type="ARBA" id="ARBA00022475"/>
    </source>
</evidence>
<dbReference type="STRING" id="657014.SAMN04488092_102411"/>
<dbReference type="Gene3D" id="1.10.3720.10">
    <property type="entry name" value="MetI-like"/>
    <property type="match status" value="1"/>
</dbReference>
<dbReference type="SUPFAM" id="SSF161098">
    <property type="entry name" value="MetI-like"/>
    <property type="match status" value="1"/>
</dbReference>
<dbReference type="InterPro" id="IPR035906">
    <property type="entry name" value="MetI-like_sf"/>
</dbReference>
<feature type="transmembrane region" description="Helical" evidence="7">
    <location>
        <begin position="235"/>
        <end position="257"/>
    </location>
</feature>
<dbReference type="OrthoDB" id="9807402at2"/>
<protein>
    <submittedName>
        <fullName evidence="9">Peptide/nickel transport system permease protein</fullName>
    </submittedName>
</protein>
<sequence length="315" mass="34325">MLRYFLKRLLSLALSLVVASIVIFLALEVVPGDPAAYMLGINAQEDTLAALREQLGLNGSLIERYAGWAGGMLHGDFGISYTYRTPVAEMIGERLWISLPLALFALCLSTVIAFPAGIWAASKRGSVVDVVVMGVTQLGVAIPNFWFAMLMVLVFAINLRWFSAGGFVGWDAGFLLAMKSLTLPAVALALPQASILARVMRSSLLDTLSEDFIRTARAKGLSKRQALWRHALRNALIPVLTIIGLQFSFLLAGAIIIENVFFLPGLGRLVFQSISARDLIVVESVVMLLVFAVIVVNFAVDMAYAIVDPRLRGRR</sequence>
<comment type="subcellular location">
    <subcellularLocation>
        <location evidence="1 7">Cell membrane</location>
        <topology evidence="1 7">Multi-pass membrane protein</topology>
    </subcellularLocation>
</comment>
<keyword evidence="3" id="KW-1003">Cell membrane</keyword>
<dbReference type="RefSeq" id="WP_090268614.1">
    <property type="nucleotide sequence ID" value="NZ_FOEP01000002.1"/>
</dbReference>
<proteinExistence type="inferred from homology"/>
<evidence type="ECO:0000259" key="8">
    <source>
        <dbReference type="PROSITE" id="PS50928"/>
    </source>
</evidence>
<keyword evidence="5 7" id="KW-1133">Transmembrane helix</keyword>
<accession>A0A1H9B7W8</accession>
<keyword evidence="4 7" id="KW-0812">Transmembrane</keyword>
<evidence type="ECO:0000256" key="4">
    <source>
        <dbReference type="ARBA" id="ARBA00022692"/>
    </source>
</evidence>